<sequence>MTRDDVFAAQRRLAPWVHRTPVHTSRLLDRESGRELFFKCENLQRAGAFKFRGATHALLCLDEIARSRGVVTHSSGNHAGALALAGQLLQVPVHVVMPTSAPRVKVTAVREYGATISFCEPTLQAREETTRRILDESGGTLIHPYDDERIIAGQGTAALELLEQVPNLDAMLVPVGGGGLLGGTLLAVQGAVPEPRVIACEPEAANDAYLGWTSGERQPAPSGTTIADGLRTALGERNFPLMREYVHAVVTVSETGIEEAWRLLLERTKLLVEPSSAVPLGSLLEQPDAIPGKRLGIILSGGNVDLSPRR</sequence>
<dbReference type="FunFam" id="3.40.50.1100:FF:000041">
    <property type="entry name" value="Threonine ammonia-lyase, variant"/>
    <property type="match status" value="1"/>
</dbReference>
<dbReference type="CDD" id="cd01562">
    <property type="entry name" value="Thr-dehyd"/>
    <property type="match status" value="1"/>
</dbReference>
<evidence type="ECO:0000313" key="6">
    <source>
        <dbReference type="Proteomes" id="UP000317093"/>
    </source>
</evidence>
<dbReference type="PANTHER" id="PTHR43050:SF1">
    <property type="entry name" value="SERINE RACEMASE"/>
    <property type="match status" value="1"/>
</dbReference>
<dbReference type="GO" id="GO:0003941">
    <property type="term" value="F:L-serine ammonia-lyase activity"/>
    <property type="evidence" value="ECO:0007669"/>
    <property type="project" value="TreeGrafter"/>
</dbReference>
<dbReference type="Pfam" id="PF00291">
    <property type="entry name" value="PALP"/>
    <property type="match status" value="1"/>
</dbReference>
<feature type="domain" description="Tryptophan synthase beta chain-like PALP" evidence="4">
    <location>
        <begin position="16"/>
        <end position="301"/>
    </location>
</feature>
<keyword evidence="2" id="KW-0663">Pyridoxal phosphate</keyword>
<dbReference type="GO" id="GO:0030170">
    <property type="term" value="F:pyridoxal phosphate binding"/>
    <property type="evidence" value="ECO:0007669"/>
    <property type="project" value="TreeGrafter"/>
</dbReference>
<dbReference type="EMBL" id="CP036279">
    <property type="protein sequence ID" value="QDU63621.1"/>
    <property type="molecule type" value="Genomic_DNA"/>
</dbReference>
<keyword evidence="3 5" id="KW-0456">Lyase</keyword>
<organism evidence="5 6">
    <name type="scientific">Kolteria novifilia</name>
    <dbReference type="NCBI Taxonomy" id="2527975"/>
    <lineage>
        <taxon>Bacteria</taxon>
        <taxon>Pseudomonadati</taxon>
        <taxon>Planctomycetota</taxon>
        <taxon>Planctomycetia</taxon>
        <taxon>Kolteriales</taxon>
        <taxon>Kolteriaceae</taxon>
        <taxon>Kolteria</taxon>
    </lineage>
</organism>
<evidence type="ECO:0000256" key="1">
    <source>
        <dbReference type="ARBA" id="ARBA00001933"/>
    </source>
</evidence>
<evidence type="ECO:0000259" key="4">
    <source>
        <dbReference type="Pfam" id="PF00291"/>
    </source>
</evidence>
<reference evidence="5 6" key="1">
    <citation type="submission" date="2019-02" db="EMBL/GenBank/DDBJ databases">
        <title>Deep-cultivation of Planctomycetes and their phenomic and genomic characterization uncovers novel biology.</title>
        <authorList>
            <person name="Wiegand S."/>
            <person name="Jogler M."/>
            <person name="Boedeker C."/>
            <person name="Pinto D."/>
            <person name="Vollmers J."/>
            <person name="Rivas-Marin E."/>
            <person name="Kohn T."/>
            <person name="Peeters S.H."/>
            <person name="Heuer A."/>
            <person name="Rast P."/>
            <person name="Oberbeckmann S."/>
            <person name="Bunk B."/>
            <person name="Jeske O."/>
            <person name="Meyerdierks A."/>
            <person name="Storesund J.E."/>
            <person name="Kallscheuer N."/>
            <person name="Luecker S."/>
            <person name="Lage O.M."/>
            <person name="Pohl T."/>
            <person name="Merkel B.J."/>
            <person name="Hornburger P."/>
            <person name="Mueller R.-W."/>
            <person name="Bruemmer F."/>
            <person name="Labrenz M."/>
            <person name="Spormann A.M."/>
            <person name="Op den Camp H."/>
            <person name="Overmann J."/>
            <person name="Amann R."/>
            <person name="Jetten M.S.M."/>
            <person name="Mascher T."/>
            <person name="Medema M.H."/>
            <person name="Devos D.P."/>
            <person name="Kaster A.-K."/>
            <person name="Ovreas L."/>
            <person name="Rohde M."/>
            <person name="Galperin M.Y."/>
            <person name="Jogler C."/>
        </authorList>
    </citation>
    <scope>NUCLEOTIDE SEQUENCE [LARGE SCALE GENOMIC DNA]</scope>
    <source>
        <strain evidence="5 6">Pan216</strain>
    </source>
</reference>
<comment type="cofactor">
    <cofactor evidence="1">
        <name>pyridoxal 5'-phosphate</name>
        <dbReference type="ChEBI" id="CHEBI:597326"/>
    </cofactor>
</comment>
<dbReference type="EC" id="4.2.1.-" evidence="5"/>
<evidence type="ECO:0000256" key="2">
    <source>
        <dbReference type="ARBA" id="ARBA00022898"/>
    </source>
</evidence>
<dbReference type="SUPFAM" id="SSF53686">
    <property type="entry name" value="Tryptophan synthase beta subunit-like PLP-dependent enzymes"/>
    <property type="match status" value="1"/>
</dbReference>
<dbReference type="GO" id="GO:0005524">
    <property type="term" value="F:ATP binding"/>
    <property type="evidence" value="ECO:0007669"/>
    <property type="project" value="TreeGrafter"/>
</dbReference>
<dbReference type="GO" id="GO:0070179">
    <property type="term" value="P:D-serine biosynthetic process"/>
    <property type="evidence" value="ECO:0007669"/>
    <property type="project" value="TreeGrafter"/>
</dbReference>
<evidence type="ECO:0000313" key="5">
    <source>
        <dbReference type="EMBL" id="QDU63621.1"/>
    </source>
</evidence>
<proteinExistence type="predicted"/>
<dbReference type="RefSeq" id="WP_145261222.1">
    <property type="nucleotide sequence ID" value="NZ_CP036279.1"/>
</dbReference>
<dbReference type="InterPro" id="IPR036052">
    <property type="entry name" value="TrpB-like_PALP_sf"/>
</dbReference>
<keyword evidence="6" id="KW-1185">Reference proteome</keyword>
<name>A0A518B9G2_9BACT</name>
<evidence type="ECO:0000256" key="3">
    <source>
        <dbReference type="ARBA" id="ARBA00023239"/>
    </source>
</evidence>
<accession>A0A518B9G2</accession>
<dbReference type="OrthoDB" id="9811476at2"/>
<dbReference type="GO" id="GO:0018114">
    <property type="term" value="F:threonine racemase activity"/>
    <property type="evidence" value="ECO:0007669"/>
    <property type="project" value="TreeGrafter"/>
</dbReference>
<dbReference type="KEGG" id="knv:Pan216_45020"/>
<gene>
    <name evidence="5" type="primary">psdht</name>
    <name evidence="5" type="ORF">Pan216_45020</name>
</gene>
<dbReference type="GO" id="GO:0000287">
    <property type="term" value="F:magnesium ion binding"/>
    <property type="evidence" value="ECO:0007669"/>
    <property type="project" value="TreeGrafter"/>
</dbReference>
<dbReference type="GO" id="GO:0030378">
    <property type="term" value="F:serine racemase activity"/>
    <property type="evidence" value="ECO:0007669"/>
    <property type="project" value="TreeGrafter"/>
</dbReference>
<dbReference type="Gene3D" id="3.40.50.1100">
    <property type="match status" value="2"/>
</dbReference>
<dbReference type="Proteomes" id="UP000317093">
    <property type="component" value="Chromosome"/>
</dbReference>
<dbReference type="PANTHER" id="PTHR43050">
    <property type="entry name" value="SERINE / THREONINE RACEMASE FAMILY MEMBER"/>
    <property type="match status" value="1"/>
</dbReference>
<protein>
    <submittedName>
        <fullName evidence="5">Phenylserine dehydratase</fullName>
        <ecNumber evidence="5">4.2.1.-</ecNumber>
    </submittedName>
</protein>
<dbReference type="InterPro" id="IPR001926">
    <property type="entry name" value="TrpB-like_PALP"/>
</dbReference>
<dbReference type="AlphaFoldDB" id="A0A518B9G2"/>